<evidence type="ECO:0000256" key="2">
    <source>
        <dbReference type="SAM" id="Phobius"/>
    </source>
</evidence>
<keyword evidence="2" id="KW-1133">Transmembrane helix</keyword>
<proteinExistence type="predicted"/>
<name>A1AMJ4_PELPD</name>
<accession>A1AMJ4</accession>
<keyword evidence="4" id="KW-1185">Reference proteome</keyword>
<gene>
    <name evidence="3" type="ordered locus">Ppro_0935</name>
</gene>
<dbReference type="eggNOG" id="ENOG5032RIZ">
    <property type="taxonomic scope" value="Bacteria"/>
</dbReference>
<dbReference type="EMBL" id="CP000482">
    <property type="protein sequence ID" value="ABK98564.1"/>
    <property type="molecule type" value="Genomic_DNA"/>
</dbReference>
<keyword evidence="2" id="KW-0812">Transmembrane</keyword>
<keyword evidence="2" id="KW-0472">Membrane</keyword>
<reference evidence="3 4" key="1">
    <citation type="submission" date="2006-10" db="EMBL/GenBank/DDBJ databases">
        <title>Complete sequence of chromosome of Pelobacter propionicus DSM 2379.</title>
        <authorList>
            <consortium name="US DOE Joint Genome Institute"/>
            <person name="Copeland A."/>
            <person name="Lucas S."/>
            <person name="Lapidus A."/>
            <person name="Barry K."/>
            <person name="Detter J.C."/>
            <person name="Glavina del Rio T."/>
            <person name="Hammon N."/>
            <person name="Israni S."/>
            <person name="Dalin E."/>
            <person name="Tice H."/>
            <person name="Pitluck S."/>
            <person name="Saunders E."/>
            <person name="Brettin T."/>
            <person name="Bruce D."/>
            <person name="Han C."/>
            <person name="Tapia R."/>
            <person name="Schmutz J."/>
            <person name="Larimer F."/>
            <person name="Land M."/>
            <person name="Hauser L."/>
            <person name="Kyrpides N."/>
            <person name="Kim E."/>
            <person name="Lovley D."/>
            <person name="Richardson P."/>
        </authorList>
    </citation>
    <scope>NUCLEOTIDE SEQUENCE [LARGE SCALE GENOMIC DNA]</scope>
    <source>
        <strain evidence="4">DSM 2379 / NBRC 103807 / OttBd1</strain>
    </source>
</reference>
<evidence type="ECO:0000313" key="3">
    <source>
        <dbReference type="EMBL" id="ABK98564.1"/>
    </source>
</evidence>
<dbReference type="HOGENOM" id="CLU_074788_0_0_7"/>
<feature type="coiled-coil region" evidence="1">
    <location>
        <begin position="120"/>
        <end position="193"/>
    </location>
</feature>
<dbReference type="STRING" id="338966.Ppro_0935"/>
<evidence type="ECO:0000256" key="1">
    <source>
        <dbReference type="SAM" id="Coils"/>
    </source>
</evidence>
<organism evidence="3 4">
    <name type="scientific">Pelobacter propionicus (strain DSM 2379 / NBRC 103807 / OttBd1)</name>
    <dbReference type="NCBI Taxonomy" id="338966"/>
    <lineage>
        <taxon>Bacteria</taxon>
        <taxon>Pseudomonadati</taxon>
        <taxon>Thermodesulfobacteriota</taxon>
        <taxon>Desulfuromonadia</taxon>
        <taxon>Desulfuromonadales</taxon>
        <taxon>Desulfuromonadaceae</taxon>
        <taxon>Pelobacter</taxon>
    </lineage>
</organism>
<sequence length="275" mass="31273">MEKVEYRVSIKTIKDILIIVLILVVGWNLLKADFSISFGQINSSELLSLLLALFAIGLSVAFYVKANKISNMFYDNMYKFTKQNSELLGRIEAGFGEQLRHLDEGYSGLRERFDMLPIDLAKTKARVEDEKAEVKQMEQERDKLLEELAIRANLENAEKEAMFAKLKSREIELQSAKNELSKLQMKLRDAVDEKESGVPLRAIKHTKRAVLDKLGLEDIAEADDATLMSAWNLIKDELSRPYMNDLRRSGIAEKNGELTEEGLQFIKLTAREVGA</sequence>
<feature type="transmembrane region" description="Helical" evidence="2">
    <location>
        <begin position="46"/>
        <end position="64"/>
    </location>
</feature>
<dbReference type="Proteomes" id="UP000006732">
    <property type="component" value="Chromosome"/>
</dbReference>
<dbReference type="OrthoDB" id="1524881at2"/>
<keyword evidence="1" id="KW-0175">Coiled coil</keyword>
<dbReference type="KEGG" id="ppd:Ppro_0935"/>
<feature type="transmembrane region" description="Helical" evidence="2">
    <location>
        <begin position="12"/>
        <end position="30"/>
    </location>
</feature>
<dbReference type="AlphaFoldDB" id="A1AMJ4"/>
<dbReference type="RefSeq" id="WP_011734873.1">
    <property type="nucleotide sequence ID" value="NC_008609.1"/>
</dbReference>
<evidence type="ECO:0000313" key="4">
    <source>
        <dbReference type="Proteomes" id="UP000006732"/>
    </source>
</evidence>
<protein>
    <submittedName>
        <fullName evidence="3">Uncharacterized protein</fullName>
    </submittedName>
</protein>